<feature type="domain" description="LytR/CpsA/Psr regulator C-terminal" evidence="2">
    <location>
        <begin position="101"/>
        <end position="187"/>
    </location>
</feature>
<dbReference type="OrthoDB" id="4864198at2"/>
<organism evidence="3 4">
    <name type="scientific">Motilibacter rhizosphaerae</name>
    <dbReference type="NCBI Taxonomy" id="598652"/>
    <lineage>
        <taxon>Bacteria</taxon>
        <taxon>Bacillati</taxon>
        <taxon>Actinomycetota</taxon>
        <taxon>Actinomycetes</taxon>
        <taxon>Motilibacterales</taxon>
        <taxon>Motilibacteraceae</taxon>
        <taxon>Motilibacter</taxon>
    </lineage>
</organism>
<dbReference type="InterPro" id="IPR027381">
    <property type="entry name" value="LytR/CpsA/Psr_C"/>
</dbReference>
<evidence type="ECO:0000256" key="1">
    <source>
        <dbReference type="SAM" id="MobiDB-lite"/>
    </source>
</evidence>
<dbReference type="Pfam" id="PF13399">
    <property type="entry name" value="LytR_C"/>
    <property type="match status" value="1"/>
</dbReference>
<evidence type="ECO:0000313" key="4">
    <source>
        <dbReference type="Proteomes" id="UP000293638"/>
    </source>
</evidence>
<evidence type="ECO:0000313" key="3">
    <source>
        <dbReference type="EMBL" id="RZS91776.1"/>
    </source>
</evidence>
<dbReference type="Proteomes" id="UP000293638">
    <property type="component" value="Unassembled WGS sequence"/>
</dbReference>
<gene>
    <name evidence="3" type="ORF">EV189_1024</name>
</gene>
<dbReference type="EMBL" id="SGXD01000001">
    <property type="protein sequence ID" value="RZS91776.1"/>
    <property type="molecule type" value="Genomic_DNA"/>
</dbReference>
<feature type="region of interest" description="Disordered" evidence="1">
    <location>
        <begin position="67"/>
        <end position="96"/>
    </location>
</feature>
<comment type="caution">
    <text evidence="3">The sequence shown here is derived from an EMBL/GenBank/DDBJ whole genome shotgun (WGS) entry which is preliminary data.</text>
</comment>
<keyword evidence="4" id="KW-1185">Reference proteome</keyword>
<protein>
    <submittedName>
        <fullName evidence="3">LytR cell envelope-related transcriptional attenuator</fullName>
    </submittedName>
</protein>
<sequence length="200" mass="20947">MSMLTPRGFEIKGAKQHRGGIDWRRRRRRRRVRGTLLLVLLLAVAGAAWATWAQDALPHAWPSSWSLHRGSHQPAVAPAAPTRAAAPSPSPSPACPSPRAVTLVVLNATPRGGLAATVGTELKGRGYRVAKVGNAPTGTAVAGVAQVRHGTKGVAAARRVHTLVPGATDVLDTRRDARVELVLGSRFVRLAPAVAATAAC</sequence>
<feature type="compositionally biased region" description="Low complexity" evidence="1">
    <location>
        <begin position="74"/>
        <end position="87"/>
    </location>
</feature>
<proteinExistence type="predicted"/>
<dbReference type="AlphaFoldDB" id="A0A4Q7NWR5"/>
<reference evidence="3 4" key="1">
    <citation type="submission" date="2019-02" db="EMBL/GenBank/DDBJ databases">
        <title>Genomic Encyclopedia of Type Strains, Phase IV (KMG-IV): sequencing the most valuable type-strain genomes for metagenomic binning, comparative biology and taxonomic classification.</title>
        <authorList>
            <person name="Goeker M."/>
        </authorList>
    </citation>
    <scope>NUCLEOTIDE SEQUENCE [LARGE SCALE GENOMIC DNA]</scope>
    <source>
        <strain evidence="3 4">DSM 45622</strain>
    </source>
</reference>
<dbReference type="Gene3D" id="3.30.70.2390">
    <property type="match status" value="1"/>
</dbReference>
<accession>A0A4Q7NWR5</accession>
<name>A0A4Q7NWR5_9ACTN</name>
<evidence type="ECO:0000259" key="2">
    <source>
        <dbReference type="Pfam" id="PF13399"/>
    </source>
</evidence>